<dbReference type="Pfam" id="PF00126">
    <property type="entry name" value="HTH_1"/>
    <property type="match status" value="1"/>
</dbReference>
<accession>A0ABZ2LNV9</accession>
<feature type="domain" description="HTH lysR-type" evidence="5">
    <location>
        <begin position="3"/>
        <end position="60"/>
    </location>
</feature>
<evidence type="ECO:0000313" key="6">
    <source>
        <dbReference type="EMBL" id="WXB12025.1"/>
    </source>
</evidence>
<sequence>MDLDWDDLRLVLAIAREGALTGAARRLGVSQPTAGRRLAAFEARLGFSPFERTTQGFRLTPLGRELVESLERMDEGALAFGRKAAGRESQASEALTVSCVEWVATWILAPGAGAFIESHPTIRLEITAELRKVSLSRHEADVAIRHVRFEQLDLVQKKMADLPSALYASDAYLRAYGKPRLDDGCAGHHVLNVTDSFAHIADQRWLRDRAFAARITFRSNNFDAILRAAQSGAGLAVLPCILGDGAKLVRLGHESAIPTRELWAGYHKDLRRTQRIAAFLRYVKERLSVLLTARTPPRS</sequence>
<dbReference type="InterPro" id="IPR036390">
    <property type="entry name" value="WH_DNA-bd_sf"/>
</dbReference>
<dbReference type="InterPro" id="IPR000847">
    <property type="entry name" value="LysR_HTH_N"/>
</dbReference>
<dbReference type="InterPro" id="IPR036388">
    <property type="entry name" value="WH-like_DNA-bd_sf"/>
</dbReference>
<dbReference type="InterPro" id="IPR058163">
    <property type="entry name" value="LysR-type_TF_proteobact-type"/>
</dbReference>
<comment type="similarity">
    <text evidence="1">Belongs to the LysR transcriptional regulatory family.</text>
</comment>
<dbReference type="PANTHER" id="PTHR30537:SF3">
    <property type="entry name" value="TRANSCRIPTIONAL REGULATORY PROTEIN"/>
    <property type="match status" value="1"/>
</dbReference>
<dbReference type="EMBL" id="CP089984">
    <property type="protein sequence ID" value="WXB12025.1"/>
    <property type="molecule type" value="Genomic_DNA"/>
</dbReference>
<evidence type="ECO:0000259" key="5">
    <source>
        <dbReference type="PROSITE" id="PS50931"/>
    </source>
</evidence>
<evidence type="ECO:0000256" key="1">
    <source>
        <dbReference type="ARBA" id="ARBA00009437"/>
    </source>
</evidence>
<protein>
    <submittedName>
        <fullName evidence="6">LysR family transcriptional regulator</fullName>
    </submittedName>
</protein>
<dbReference type="Gene3D" id="3.40.190.290">
    <property type="match status" value="1"/>
</dbReference>
<evidence type="ECO:0000313" key="7">
    <source>
        <dbReference type="Proteomes" id="UP001370348"/>
    </source>
</evidence>
<dbReference type="PANTHER" id="PTHR30537">
    <property type="entry name" value="HTH-TYPE TRANSCRIPTIONAL REGULATOR"/>
    <property type="match status" value="1"/>
</dbReference>
<dbReference type="PROSITE" id="PS50931">
    <property type="entry name" value="HTH_LYSR"/>
    <property type="match status" value="1"/>
</dbReference>
<dbReference type="SUPFAM" id="SSF53850">
    <property type="entry name" value="Periplasmic binding protein-like II"/>
    <property type="match status" value="1"/>
</dbReference>
<keyword evidence="2" id="KW-0805">Transcription regulation</keyword>
<dbReference type="InterPro" id="IPR005119">
    <property type="entry name" value="LysR_subst-bd"/>
</dbReference>
<dbReference type="Gene3D" id="1.10.10.10">
    <property type="entry name" value="Winged helix-like DNA-binding domain superfamily/Winged helix DNA-binding domain"/>
    <property type="match status" value="1"/>
</dbReference>
<evidence type="ECO:0000256" key="3">
    <source>
        <dbReference type="ARBA" id="ARBA00023125"/>
    </source>
</evidence>
<name>A0ABZ2LNV9_9BACT</name>
<keyword evidence="4" id="KW-0804">Transcription</keyword>
<keyword evidence="7" id="KW-1185">Reference proteome</keyword>
<organism evidence="6 7">
    <name type="scientific">Pendulispora albinea</name>
    <dbReference type="NCBI Taxonomy" id="2741071"/>
    <lineage>
        <taxon>Bacteria</taxon>
        <taxon>Pseudomonadati</taxon>
        <taxon>Myxococcota</taxon>
        <taxon>Myxococcia</taxon>
        <taxon>Myxococcales</taxon>
        <taxon>Sorangiineae</taxon>
        <taxon>Pendulisporaceae</taxon>
        <taxon>Pendulispora</taxon>
    </lineage>
</organism>
<dbReference type="Pfam" id="PF03466">
    <property type="entry name" value="LysR_substrate"/>
    <property type="match status" value="1"/>
</dbReference>
<gene>
    <name evidence="6" type="ORF">LZC94_29745</name>
</gene>
<proteinExistence type="inferred from homology"/>
<evidence type="ECO:0000256" key="4">
    <source>
        <dbReference type="ARBA" id="ARBA00023163"/>
    </source>
</evidence>
<dbReference type="SUPFAM" id="SSF46785">
    <property type="entry name" value="Winged helix' DNA-binding domain"/>
    <property type="match status" value="1"/>
</dbReference>
<keyword evidence="3" id="KW-0238">DNA-binding</keyword>
<reference evidence="6 7" key="1">
    <citation type="submission" date="2021-12" db="EMBL/GenBank/DDBJ databases">
        <title>Discovery of the Pendulisporaceae a myxobacterial family with distinct sporulation behavior and unique specialized metabolism.</title>
        <authorList>
            <person name="Garcia R."/>
            <person name="Popoff A."/>
            <person name="Bader C.D."/>
            <person name="Loehr J."/>
            <person name="Walesch S."/>
            <person name="Walt C."/>
            <person name="Boldt J."/>
            <person name="Bunk B."/>
            <person name="Haeckl F.J.F.P.J."/>
            <person name="Gunesch A.P."/>
            <person name="Birkelbach J."/>
            <person name="Nuebel U."/>
            <person name="Pietschmann T."/>
            <person name="Bach T."/>
            <person name="Mueller R."/>
        </authorList>
    </citation>
    <scope>NUCLEOTIDE SEQUENCE [LARGE SCALE GENOMIC DNA]</scope>
    <source>
        <strain evidence="6 7">MSr11954</strain>
    </source>
</reference>
<dbReference type="RefSeq" id="WP_394821642.1">
    <property type="nucleotide sequence ID" value="NZ_CP089984.1"/>
</dbReference>
<evidence type="ECO:0000256" key="2">
    <source>
        <dbReference type="ARBA" id="ARBA00023015"/>
    </source>
</evidence>
<dbReference type="Proteomes" id="UP001370348">
    <property type="component" value="Chromosome"/>
</dbReference>